<gene>
    <name evidence="1" type="ORF">SAPIS_v1c05180</name>
</gene>
<sequence length="243" mass="29392">MLGKYDFSKENINKIMVFFTPIYASIYASLDLFEDYLERNKLLIEGFLNLKTRIINMEYFDEFQEYKDEFLDFTEKTIVLFNKWDRENYDYNRLDLQRLLYSIKEVFLLIDYLIKKSYNNVNFGKDVLSLKEIKVILKDNILDYATLIAKIVSEKRILLTNEQRNILRDMFNMKHMEEWGMGTQFILNIYEDKYENSKQIENYFEDDANKFWVVLELFVKIEAMCDINDNLNINKVLVTDNLE</sequence>
<organism evidence="1 2">
    <name type="scientific">Spiroplasma apis B31</name>
    <dbReference type="NCBI Taxonomy" id="1276258"/>
    <lineage>
        <taxon>Bacteria</taxon>
        <taxon>Bacillati</taxon>
        <taxon>Mycoplasmatota</taxon>
        <taxon>Mollicutes</taxon>
        <taxon>Entomoplasmatales</taxon>
        <taxon>Spiroplasmataceae</taxon>
        <taxon>Spiroplasma</taxon>
    </lineage>
</organism>
<dbReference type="Proteomes" id="UP000018550">
    <property type="component" value="Chromosome"/>
</dbReference>
<dbReference type="PATRIC" id="fig|1276258.3.peg.524"/>
<proteinExistence type="predicted"/>
<dbReference type="KEGG" id="sapi:SAPIS_v1c05180"/>
<dbReference type="AlphaFoldDB" id="V5RIQ5"/>
<reference evidence="1 2" key="1">
    <citation type="journal article" date="2014" name="Genome Announc.">
        <title>Complete Genome Sequence of Spiroplasma apis B31T (ATCC 33834), a Bacterium Associated with May Disease of Honeybees (Apis mellifera).</title>
        <authorList>
            <person name="Ku C."/>
            <person name="Lo W.S."/>
            <person name="Chen L.L."/>
            <person name="Kuo C.H."/>
        </authorList>
    </citation>
    <scope>NUCLEOTIDE SEQUENCE [LARGE SCALE GENOMIC DNA]</scope>
    <source>
        <strain evidence="1">B31</strain>
    </source>
</reference>
<dbReference type="STRING" id="1276258.SAPIS_v1c05180"/>
<dbReference type="OrthoDB" id="389326at2"/>
<dbReference type="EMBL" id="CP006682">
    <property type="protein sequence ID" value="AHB36363.1"/>
    <property type="molecule type" value="Genomic_DNA"/>
</dbReference>
<dbReference type="RefSeq" id="WP_023789375.1">
    <property type="nucleotide sequence ID" value="NC_022998.1"/>
</dbReference>
<protein>
    <submittedName>
        <fullName evidence="1">Uncharacterized protein</fullName>
    </submittedName>
</protein>
<evidence type="ECO:0000313" key="2">
    <source>
        <dbReference type="Proteomes" id="UP000018550"/>
    </source>
</evidence>
<dbReference type="HOGENOM" id="CLU_1184453_0_0_14"/>
<evidence type="ECO:0000313" key="1">
    <source>
        <dbReference type="EMBL" id="AHB36363.1"/>
    </source>
</evidence>
<accession>V5RIQ5</accession>
<keyword evidence="2" id="KW-1185">Reference proteome</keyword>
<name>V5RIQ5_SPIAP</name>